<name>A0ABS1D954_9PROT</name>
<evidence type="ECO:0000313" key="2">
    <source>
        <dbReference type="EMBL" id="MBK1666943.1"/>
    </source>
</evidence>
<keyword evidence="1" id="KW-1133">Transmembrane helix</keyword>
<evidence type="ECO:0000313" key="3">
    <source>
        <dbReference type="Proteomes" id="UP001296873"/>
    </source>
</evidence>
<keyword evidence="1" id="KW-0472">Membrane</keyword>
<feature type="transmembrane region" description="Helical" evidence="1">
    <location>
        <begin position="38"/>
        <end position="62"/>
    </location>
</feature>
<dbReference type="RefSeq" id="WP_200339001.1">
    <property type="nucleotide sequence ID" value="NZ_NRRL01000003.1"/>
</dbReference>
<accession>A0ABS1D954</accession>
<reference evidence="2 3" key="1">
    <citation type="journal article" date="2020" name="Microorganisms">
        <title>Osmotic Adaptation and Compatible Solute Biosynthesis of Phototrophic Bacteria as Revealed from Genome Analyses.</title>
        <authorList>
            <person name="Imhoff J.F."/>
            <person name="Rahn T."/>
            <person name="Kunzel S."/>
            <person name="Keller A."/>
            <person name="Neulinger S.C."/>
        </authorList>
    </citation>
    <scope>NUCLEOTIDE SEQUENCE [LARGE SCALE GENOMIC DNA]</scope>
    <source>
        <strain evidence="2 3">DSM 9895</strain>
    </source>
</reference>
<organism evidence="2 3">
    <name type="scientific">Rhodovibrio sodomensis</name>
    <dbReference type="NCBI Taxonomy" id="1088"/>
    <lineage>
        <taxon>Bacteria</taxon>
        <taxon>Pseudomonadati</taxon>
        <taxon>Pseudomonadota</taxon>
        <taxon>Alphaproteobacteria</taxon>
        <taxon>Rhodospirillales</taxon>
        <taxon>Rhodovibrionaceae</taxon>
        <taxon>Rhodovibrio</taxon>
    </lineage>
</organism>
<evidence type="ECO:0008006" key="4">
    <source>
        <dbReference type="Google" id="ProtNLM"/>
    </source>
</evidence>
<dbReference type="EMBL" id="NRRL01000003">
    <property type="protein sequence ID" value="MBK1666943.1"/>
    <property type="molecule type" value="Genomic_DNA"/>
</dbReference>
<sequence length="99" mass="10703">MRTFKSPVLTAIAYPATLAFVPVQLVGMNISINVALMMISIVVLNLTPVIWLVSAIVGHLALMTWSFREPHLVSLGQAFGRTPGRSKNIVPSSGVKYVP</sequence>
<protein>
    <recommendedName>
        <fullName evidence="4">Type IV secretion system protein VirB3</fullName>
    </recommendedName>
</protein>
<keyword evidence="1" id="KW-0812">Transmembrane</keyword>
<dbReference type="Proteomes" id="UP001296873">
    <property type="component" value="Unassembled WGS sequence"/>
</dbReference>
<comment type="caution">
    <text evidence="2">The sequence shown here is derived from an EMBL/GenBank/DDBJ whole genome shotgun (WGS) entry which is preliminary data.</text>
</comment>
<evidence type="ECO:0000256" key="1">
    <source>
        <dbReference type="SAM" id="Phobius"/>
    </source>
</evidence>
<gene>
    <name evidence="2" type="ORF">CKO28_02655</name>
</gene>
<keyword evidence="3" id="KW-1185">Reference proteome</keyword>
<feature type="transmembrane region" description="Helical" evidence="1">
    <location>
        <begin position="12"/>
        <end position="32"/>
    </location>
</feature>
<proteinExistence type="predicted"/>